<name>A0A8D8C4F3_CULPI</name>
<keyword evidence="2 3" id="KW-0175">Coiled coil</keyword>
<protein>
    <submittedName>
        <fullName evidence="4">Tropomyosin isoforms a/b/d/f</fullName>
    </submittedName>
</protein>
<dbReference type="SUPFAM" id="SSF57997">
    <property type="entry name" value="Tropomyosin"/>
    <property type="match status" value="1"/>
</dbReference>
<feature type="coiled-coil region" evidence="3">
    <location>
        <begin position="6"/>
        <end position="75"/>
    </location>
</feature>
<dbReference type="PANTHER" id="PTHR19269">
    <property type="entry name" value="TROPOMYOSIN"/>
    <property type="match status" value="1"/>
</dbReference>
<evidence type="ECO:0000256" key="1">
    <source>
        <dbReference type="ARBA" id="ARBA00009036"/>
    </source>
</evidence>
<dbReference type="PRINTS" id="PR00194">
    <property type="entry name" value="TROPOMYOSIN"/>
</dbReference>
<sequence length="127" mass="14548">MEDDRVAILEAQLSQAKLIAEEADKKYEEVARKLVLMEQDLERSEEKVEMNESKIVELEEELRVVGNNLKSLEVSEEKVWQGVWSGEGNAGSVANPVPVYRERVQTRIRCENVAVWWQVSCLGRFLG</sequence>
<comment type="similarity">
    <text evidence="1">Belongs to the tropomyosin family.</text>
</comment>
<reference evidence="4" key="1">
    <citation type="submission" date="2021-05" db="EMBL/GenBank/DDBJ databases">
        <authorList>
            <person name="Alioto T."/>
            <person name="Alioto T."/>
            <person name="Gomez Garrido J."/>
        </authorList>
    </citation>
    <scope>NUCLEOTIDE SEQUENCE</scope>
</reference>
<evidence type="ECO:0000313" key="4">
    <source>
        <dbReference type="EMBL" id="CAG6486856.1"/>
    </source>
</evidence>
<dbReference type="Pfam" id="PF00261">
    <property type="entry name" value="Tropomyosin"/>
    <property type="match status" value="1"/>
</dbReference>
<accession>A0A8D8C4F3</accession>
<dbReference type="InterPro" id="IPR000533">
    <property type="entry name" value="Tropomyosin"/>
</dbReference>
<dbReference type="Gene3D" id="1.20.5.170">
    <property type="match status" value="1"/>
</dbReference>
<organism evidence="4">
    <name type="scientific">Culex pipiens</name>
    <name type="common">House mosquito</name>
    <dbReference type="NCBI Taxonomy" id="7175"/>
    <lineage>
        <taxon>Eukaryota</taxon>
        <taxon>Metazoa</taxon>
        <taxon>Ecdysozoa</taxon>
        <taxon>Arthropoda</taxon>
        <taxon>Hexapoda</taxon>
        <taxon>Insecta</taxon>
        <taxon>Pterygota</taxon>
        <taxon>Neoptera</taxon>
        <taxon>Endopterygota</taxon>
        <taxon>Diptera</taxon>
        <taxon>Nematocera</taxon>
        <taxon>Culicoidea</taxon>
        <taxon>Culicidae</taxon>
        <taxon>Culicinae</taxon>
        <taxon>Culicini</taxon>
        <taxon>Culex</taxon>
        <taxon>Culex</taxon>
    </lineage>
</organism>
<dbReference type="EMBL" id="HBUE01105342">
    <property type="protein sequence ID" value="CAG6486856.1"/>
    <property type="molecule type" value="Transcribed_RNA"/>
</dbReference>
<dbReference type="FunFam" id="1.20.5.170:FF:000001">
    <property type="entry name" value="Tropomyosin alpha-1 chain isoform 1"/>
    <property type="match status" value="1"/>
</dbReference>
<evidence type="ECO:0000256" key="2">
    <source>
        <dbReference type="ARBA" id="ARBA00023054"/>
    </source>
</evidence>
<dbReference type="AlphaFoldDB" id="A0A8D8C4F3"/>
<evidence type="ECO:0000256" key="3">
    <source>
        <dbReference type="SAM" id="Coils"/>
    </source>
</evidence>
<proteinExistence type="inferred from homology"/>